<keyword evidence="2" id="KW-0805">Transcription regulation</keyword>
<dbReference type="EMBL" id="CP000468">
    <property type="protein sequence ID" value="ABI99562.1"/>
    <property type="molecule type" value="Genomic_DNA"/>
</dbReference>
<keyword evidence="3" id="KW-0238">DNA-binding</keyword>
<gene>
    <name evidence="7" type="primary">leuO</name>
    <name evidence="7" type="ORF">APECO1_1908</name>
</gene>
<dbReference type="PRINTS" id="PR00039">
    <property type="entry name" value="HTHLYSR"/>
</dbReference>
<dbReference type="PANTHER" id="PTHR30118:SF6">
    <property type="entry name" value="HTH-TYPE TRANSCRIPTIONAL REGULATOR LEUO"/>
    <property type="match status" value="1"/>
</dbReference>
<name>A0A0H2YWH1_ECOK1</name>
<dbReference type="PROSITE" id="PS50931">
    <property type="entry name" value="HTH_LYSR"/>
    <property type="match status" value="1"/>
</dbReference>
<dbReference type="NCBIfam" id="NF007063">
    <property type="entry name" value="PRK09508.1"/>
    <property type="match status" value="1"/>
</dbReference>
<evidence type="ECO:0000259" key="6">
    <source>
        <dbReference type="PROSITE" id="PS50931"/>
    </source>
</evidence>
<dbReference type="Gene3D" id="1.10.10.10">
    <property type="entry name" value="Winged helix-like DNA-binding domain superfamily/Winged helix DNA-binding domain"/>
    <property type="match status" value="1"/>
</dbReference>
<accession>A0A0H2YWH1</accession>
<reference evidence="7 8" key="1">
    <citation type="journal article" date="2007" name="J. Bacteriol.">
        <title>The genome sequence of avian pathogenic Escherichia coli strain O1:K1:H7 shares strong similarities with human extraintestinal pathogenic E. coli genomes.</title>
        <authorList>
            <person name="Johnson T.J."/>
            <person name="Kariyawasam S."/>
            <person name="Wannemuehler Y."/>
            <person name="Mangiamele P."/>
            <person name="Johnson S.J."/>
            <person name="Doetkott C."/>
            <person name="Skyberg J.A."/>
            <person name="Lynne A.M."/>
            <person name="Johnson J.R."/>
            <person name="Nolan L.K."/>
        </authorList>
    </citation>
    <scope>NUCLEOTIDE SEQUENCE [LARGE SCALE GENOMIC DNA]</scope>
    <source>
        <strain evidence="7">APEC O1</strain>
    </source>
</reference>
<dbReference type="Pfam" id="PF03466">
    <property type="entry name" value="LysR_substrate"/>
    <property type="match status" value="1"/>
</dbReference>
<dbReference type="GO" id="GO:0043565">
    <property type="term" value="F:sequence-specific DNA binding"/>
    <property type="evidence" value="ECO:0007669"/>
    <property type="project" value="UniProtKB-ARBA"/>
</dbReference>
<comment type="similarity">
    <text evidence="1">Belongs to the LysR transcriptional regulatory family.</text>
</comment>
<dbReference type="SUPFAM" id="SSF46785">
    <property type="entry name" value="Winged helix' DNA-binding domain"/>
    <property type="match status" value="1"/>
</dbReference>
<proteinExistence type="inferred from homology"/>
<dbReference type="PANTHER" id="PTHR30118">
    <property type="entry name" value="HTH-TYPE TRANSCRIPTIONAL REGULATOR LEUO-RELATED"/>
    <property type="match status" value="1"/>
</dbReference>
<evidence type="ECO:0000256" key="5">
    <source>
        <dbReference type="ARBA" id="ARBA00023163"/>
    </source>
</evidence>
<dbReference type="HOGENOM" id="CLU_039613_39_0_6"/>
<evidence type="ECO:0000256" key="4">
    <source>
        <dbReference type="ARBA" id="ARBA00023159"/>
    </source>
</evidence>
<dbReference type="Gene3D" id="3.40.190.10">
    <property type="entry name" value="Periplasmic binding protein-like II"/>
    <property type="match status" value="2"/>
</dbReference>
<dbReference type="KEGG" id="ecv:APECO1_1908"/>
<dbReference type="InterPro" id="IPR036388">
    <property type="entry name" value="WH-like_DNA-bd_sf"/>
</dbReference>
<dbReference type="InterPro" id="IPR050389">
    <property type="entry name" value="LysR-type_TF"/>
</dbReference>
<protein>
    <submittedName>
        <fullName evidence="7">Leucine transcriptional activator</fullName>
    </submittedName>
</protein>
<evidence type="ECO:0000256" key="2">
    <source>
        <dbReference type="ARBA" id="ARBA00023015"/>
    </source>
</evidence>
<keyword evidence="4" id="KW-0010">Activator</keyword>
<dbReference type="Proteomes" id="UP000008216">
    <property type="component" value="Chromosome"/>
</dbReference>
<dbReference type="SUPFAM" id="SSF53850">
    <property type="entry name" value="Periplasmic binding protein-like II"/>
    <property type="match status" value="1"/>
</dbReference>
<keyword evidence="5" id="KW-0804">Transcription</keyword>
<dbReference type="GO" id="GO:0003700">
    <property type="term" value="F:DNA-binding transcription factor activity"/>
    <property type="evidence" value="ECO:0007669"/>
    <property type="project" value="InterPro"/>
</dbReference>
<dbReference type="GO" id="GO:0032993">
    <property type="term" value="C:protein-DNA complex"/>
    <property type="evidence" value="ECO:0007669"/>
    <property type="project" value="UniProtKB-ARBA"/>
</dbReference>
<dbReference type="InterPro" id="IPR000847">
    <property type="entry name" value="LysR_HTH_N"/>
</dbReference>
<evidence type="ECO:0000256" key="1">
    <source>
        <dbReference type="ARBA" id="ARBA00009437"/>
    </source>
</evidence>
<dbReference type="FunFam" id="3.40.190.10:FF:000081">
    <property type="entry name" value="HTH-type transcriptional regulator LeuO"/>
    <property type="match status" value="1"/>
</dbReference>
<sequence length="342" mass="38932">MHDKSYSRGLFLCIPIRERELSVTVELSMPEVQTDHPETAELSKPQLRMVDLNLLTVFDAVMQEQNITRAAHALGMSQPAVSNAVARLKVMFNDELFVRYGRGIQPTARAFQLFGSVRQALQLVQNELPGSGFEPASSERVFHLCVCSPLDSILTSQIYNHIEQIAPNIHVMFKSSLNQNTEHQLRYQETEFVISYEDFHRPEFTSVPLFKDEMVLVASKNHPTIKGPLLKHDVYNEQHAAVSLDRFASFSQTWYDTVDKQASIAYQGMAMMSVLSVVSQTHLVAIAPRWLAEEFAESLELQVLPLPLKQNSRTCYLSWHEAAGRDKGHQWMEEQLVSICKR</sequence>
<feature type="domain" description="HTH lysR-type" evidence="6">
    <location>
        <begin position="50"/>
        <end position="107"/>
    </location>
</feature>
<dbReference type="InterPro" id="IPR005119">
    <property type="entry name" value="LysR_subst-bd"/>
</dbReference>
<organism evidence="7 8">
    <name type="scientific">Escherichia coli O1:K1 / APEC</name>
    <dbReference type="NCBI Taxonomy" id="405955"/>
    <lineage>
        <taxon>Bacteria</taxon>
        <taxon>Pseudomonadati</taxon>
        <taxon>Pseudomonadota</taxon>
        <taxon>Gammaproteobacteria</taxon>
        <taxon>Enterobacterales</taxon>
        <taxon>Enterobacteriaceae</taxon>
        <taxon>Escherichia</taxon>
    </lineage>
</organism>
<evidence type="ECO:0000313" key="7">
    <source>
        <dbReference type="EMBL" id="ABI99562.1"/>
    </source>
</evidence>
<dbReference type="CARD" id="ARO:3003843">
    <property type="molecule name" value="leuO"/>
    <property type="mechanism identifier" value="ARO:0010000"/>
    <property type="mechanism name" value="antibiotic efflux"/>
</dbReference>
<evidence type="ECO:0000313" key="8">
    <source>
        <dbReference type="Proteomes" id="UP000008216"/>
    </source>
</evidence>
<keyword evidence="8" id="KW-1185">Reference proteome</keyword>
<dbReference type="AlphaFoldDB" id="A0A0H2YWH1"/>
<dbReference type="CDD" id="cd08466">
    <property type="entry name" value="PBP2_LeuO"/>
    <property type="match status" value="1"/>
</dbReference>
<dbReference type="Pfam" id="PF00126">
    <property type="entry name" value="HTH_1"/>
    <property type="match status" value="1"/>
</dbReference>
<evidence type="ECO:0000256" key="3">
    <source>
        <dbReference type="ARBA" id="ARBA00023125"/>
    </source>
</evidence>
<dbReference type="InterPro" id="IPR036390">
    <property type="entry name" value="WH_DNA-bd_sf"/>
</dbReference>
<dbReference type="FunFam" id="1.10.10.10:FF:000188">
    <property type="entry name" value="HTH-type transcriptional regulator LeuO"/>
    <property type="match status" value="1"/>
</dbReference>